<comment type="caution">
    <text evidence="3">Lacks conserved residue(s) required for the propagation of feature annotation.</text>
</comment>
<keyword evidence="2" id="KW-0902">Two-component regulatory system</keyword>
<dbReference type="AlphaFoldDB" id="A0A559KG99"/>
<keyword evidence="1" id="KW-0597">Phosphoprotein</keyword>
<evidence type="ECO:0000313" key="6">
    <source>
        <dbReference type="Proteomes" id="UP000317036"/>
    </source>
</evidence>
<keyword evidence="6" id="KW-1185">Reference proteome</keyword>
<dbReference type="PANTHER" id="PTHR45339">
    <property type="entry name" value="HYBRID SIGNAL TRANSDUCTION HISTIDINE KINASE J"/>
    <property type="match status" value="1"/>
</dbReference>
<organism evidence="5 6">
    <name type="scientific">Paenibacillus cremeus</name>
    <dbReference type="NCBI Taxonomy" id="2163881"/>
    <lineage>
        <taxon>Bacteria</taxon>
        <taxon>Bacillati</taxon>
        <taxon>Bacillota</taxon>
        <taxon>Bacilli</taxon>
        <taxon>Bacillales</taxon>
        <taxon>Paenibacillaceae</taxon>
        <taxon>Paenibacillus</taxon>
    </lineage>
</organism>
<accession>A0A559KG99</accession>
<proteinExistence type="predicted"/>
<protein>
    <submittedName>
        <fullName evidence="5">Response regulator</fullName>
    </submittedName>
</protein>
<dbReference type="Proteomes" id="UP000317036">
    <property type="component" value="Unassembled WGS sequence"/>
</dbReference>
<dbReference type="Gene3D" id="3.40.50.2300">
    <property type="match status" value="1"/>
</dbReference>
<dbReference type="InterPro" id="IPR011006">
    <property type="entry name" value="CheY-like_superfamily"/>
</dbReference>
<feature type="domain" description="Response regulatory" evidence="4">
    <location>
        <begin position="63"/>
        <end position="99"/>
    </location>
</feature>
<gene>
    <name evidence="5" type="ORF">FPZ49_04780</name>
</gene>
<evidence type="ECO:0000313" key="5">
    <source>
        <dbReference type="EMBL" id="TVY11153.1"/>
    </source>
</evidence>
<dbReference type="RefSeq" id="WP_144843928.1">
    <property type="nucleotide sequence ID" value="NZ_VNJI01000004.1"/>
</dbReference>
<comment type="caution">
    <text evidence="5">The sequence shown here is derived from an EMBL/GenBank/DDBJ whole genome shotgun (WGS) entry which is preliminary data.</text>
</comment>
<dbReference type="InterPro" id="IPR001789">
    <property type="entry name" value="Sig_transdc_resp-reg_receiver"/>
</dbReference>
<dbReference type="PANTHER" id="PTHR45339:SF1">
    <property type="entry name" value="HYBRID SIGNAL TRANSDUCTION HISTIDINE KINASE J"/>
    <property type="match status" value="1"/>
</dbReference>
<evidence type="ECO:0000256" key="2">
    <source>
        <dbReference type="ARBA" id="ARBA00023012"/>
    </source>
</evidence>
<dbReference type="EMBL" id="VNJI01000004">
    <property type="protein sequence ID" value="TVY11153.1"/>
    <property type="molecule type" value="Genomic_DNA"/>
</dbReference>
<dbReference type="SUPFAM" id="SSF52172">
    <property type="entry name" value="CheY-like"/>
    <property type="match status" value="1"/>
</dbReference>
<name>A0A559KG99_9BACL</name>
<evidence type="ECO:0000256" key="3">
    <source>
        <dbReference type="PROSITE-ProRule" id="PRU00169"/>
    </source>
</evidence>
<evidence type="ECO:0000259" key="4">
    <source>
        <dbReference type="PROSITE" id="PS50110"/>
    </source>
</evidence>
<evidence type="ECO:0000256" key="1">
    <source>
        <dbReference type="ARBA" id="ARBA00022553"/>
    </source>
</evidence>
<sequence>MEDPFQLAAKIKLEFSAPTQVLVLVSAYHEPQMQEMVQATVIEKIIYYPISQTEKFIGLRHASILLVEDNEINQEVAKAILMDMGMRIDIADNGMKAVE</sequence>
<reference evidence="5 6" key="1">
    <citation type="submission" date="2019-07" db="EMBL/GenBank/DDBJ databases">
        <authorList>
            <person name="Kim J."/>
        </authorList>
    </citation>
    <scope>NUCLEOTIDE SEQUENCE [LARGE SCALE GENOMIC DNA]</scope>
    <source>
        <strain evidence="5 6">JC52</strain>
    </source>
</reference>
<dbReference type="PROSITE" id="PS50110">
    <property type="entry name" value="RESPONSE_REGULATORY"/>
    <property type="match status" value="1"/>
</dbReference>
<dbReference type="GO" id="GO:0000160">
    <property type="term" value="P:phosphorelay signal transduction system"/>
    <property type="evidence" value="ECO:0007669"/>
    <property type="project" value="UniProtKB-KW"/>
</dbReference>